<dbReference type="PANTHER" id="PTHR13060:SF0">
    <property type="entry name" value="PROTEIN ECDYSONELESS HOMOLOG"/>
    <property type="match status" value="1"/>
</dbReference>
<reference evidence="1" key="1">
    <citation type="submission" date="2025-08" db="UniProtKB">
        <authorList>
            <consortium name="Ensembl"/>
        </authorList>
    </citation>
    <scope>IDENTIFICATION</scope>
</reference>
<accession>A0A8C9F9Z5</accession>
<evidence type="ECO:0000313" key="1">
    <source>
        <dbReference type="Ensembl" id="ENSPSTP00000012817.1"/>
    </source>
</evidence>
<dbReference type="PANTHER" id="PTHR13060">
    <property type="entry name" value="SGT1 PROTEIN HSGT1 SUPPRESSOR OF GCR2"/>
    <property type="match status" value="1"/>
</dbReference>
<proteinExistence type="predicted"/>
<sequence>LLREISRAFPELVASRVDDNDGEFLLIEAADFLPKWLSPENSENRVFFYKGELHIIPLSETEEQQWEELPAESLTISEALALLSAHSEEFLAAEPIRRAVYKRINGYVLHSPSVCMHSSCSRSLPQTGAVDTRCPLHPTHSTKPMSWA</sequence>
<protein>
    <submittedName>
        <fullName evidence="1">Uncharacterized protein</fullName>
    </submittedName>
</protein>
<organism evidence="1 2">
    <name type="scientific">Pavo cristatus</name>
    <name type="common">Indian peafowl</name>
    <name type="synonym">Blue peafowl</name>
    <dbReference type="NCBI Taxonomy" id="9049"/>
    <lineage>
        <taxon>Eukaryota</taxon>
        <taxon>Metazoa</taxon>
        <taxon>Chordata</taxon>
        <taxon>Craniata</taxon>
        <taxon>Vertebrata</taxon>
        <taxon>Euteleostomi</taxon>
        <taxon>Archelosauria</taxon>
        <taxon>Archosauria</taxon>
        <taxon>Dinosauria</taxon>
        <taxon>Saurischia</taxon>
        <taxon>Theropoda</taxon>
        <taxon>Coelurosauria</taxon>
        <taxon>Aves</taxon>
        <taxon>Neognathae</taxon>
        <taxon>Galloanserae</taxon>
        <taxon>Galliformes</taxon>
        <taxon>Phasianidae</taxon>
        <taxon>Phasianinae</taxon>
        <taxon>Pavo</taxon>
    </lineage>
</organism>
<dbReference type="Ensembl" id="ENSPSTT00000013441.1">
    <property type="protein sequence ID" value="ENSPSTP00000012817.1"/>
    <property type="gene ID" value="ENSPSTG00000009043.1"/>
</dbReference>
<evidence type="ECO:0000313" key="2">
    <source>
        <dbReference type="Proteomes" id="UP000694428"/>
    </source>
</evidence>
<dbReference type="Pfam" id="PF07093">
    <property type="entry name" value="SGT1"/>
    <property type="match status" value="1"/>
</dbReference>
<keyword evidence="2" id="KW-1185">Reference proteome</keyword>
<dbReference type="InterPro" id="IPR010770">
    <property type="entry name" value="Ecd"/>
</dbReference>
<name>A0A8C9F9Z5_PAVCR</name>
<dbReference type="Proteomes" id="UP000694428">
    <property type="component" value="Unplaced"/>
</dbReference>
<dbReference type="AlphaFoldDB" id="A0A8C9F9Z5"/>
<dbReference type="GO" id="GO:0005634">
    <property type="term" value="C:nucleus"/>
    <property type="evidence" value="ECO:0007669"/>
    <property type="project" value="TreeGrafter"/>
</dbReference>
<reference evidence="1" key="2">
    <citation type="submission" date="2025-09" db="UniProtKB">
        <authorList>
            <consortium name="Ensembl"/>
        </authorList>
    </citation>
    <scope>IDENTIFICATION</scope>
</reference>